<reference evidence="1 2" key="1">
    <citation type="submission" date="2019-10" db="EMBL/GenBank/DDBJ databases">
        <authorList>
            <person name="Karimi E."/>
        </authorList>
    </citation>
    <scope>NUCLEOTIDE SEQUENCE [LARGE SCALE GENOMIC DNA]</scope>
    <source>
        <strain evidence="1">Exiguobacterium sp. 9Y</strain>
    </source>
</reference>
<name>A0A653I724_9BACL</name>
<evidence type="ECO:0000313" key="1">
    <source>
        <dbReference type="EMBL" id="VWX34602.1"/>
    </source>
</evidence>
<organism evidence="1 2">
    <name type="scientific">Exiguobacterium oxidotolerans</name>
    <dbReference type="NCBI Taxonomy" id="223958"/>
    <lineage>
        <taxon>Bacteria</taxon>
        <taxon>Bacillati</taxon>
        <taxon>Bacillota</taxon>
        <taxon>Bacilli</taxon>
        <taxon>Bacillales</taxon>
        <taxon>Bacillales Family XII. Incertae Sedis</taxon>
        <taxon>Exiguobacterium</taxon>
    </lineage>
</organism>
<dbReference type="SUPFAM" id="SSF46785">
    <property type="entry name" value="Winged helix' DNA-binding domain"/>
    <property type="match status" value="1"/>
</dbReference>
<keyword evidence="2" id="KW-1185">Reference proteome</keyword>
<protein>
    <recommendedName>
        <fullName evidence="3">Transcriptional regulator</fullName>
    </recommendedName>
</protein>
<dbReference type="Proteomes" id="UP000439752">
    <property type="component" value="Unassembled WGS sequence"/>
</dbReference>
<dbReference type="AlphaFoldDB" id="A0A653I724"/>
<dbReference type="RefSeq" id="WP_159173005.1">
    <property type="nucleotide sequence ID" value="NZ_LR732311.1"/>
</dbReference>
<evidence type="ECO:0000313" key="2">
    <source>
        <dbReference type="Proteomes" id="UP000439752"/>
    </source>
</evidence>
<gene>
    <name evidence="1" type="ORF">EXIGUO9Y_190062</name>
</gene>
<sequence length="91" mass="10259">MTSDLRALDYTVRMLGTVHEMHIIARLLQSPCSIDQLVSAGIKHSRRELTVCLMHLKQRGIVEQPATVYQLTPTGESLQPIFHTIAKTQHP</sequence>
<dbReference type="EMBL" id="CABWKQ010000011">
    <property type="protein sequence ID" value="VWX34602.1"/>
    <property type="molecule type" value="Genomic_DNA"/>
</dbReference>
<evidence type="ECO:0008006" key="3">
    <source>
        <dbReference type="Google" id="ProtNLM"/>
    </source>
</evidence>
<dbReference type="Gene3D" id="1.10.10.10">
    <property type="entry name" value="Winged helix-like DNA-binding domain superfamily/Winged helix DNA-binding domain"/>
    <property type="match status" value="1"/>
</dbReference>
<accession>A0A653I724</accession>
<dbReference type="InterPro" id="IPR036390">
    <property type="entry name" value="WH_DNA-bd_sf"/>
</dbReference>
<dbReference type="InterPro" id="IPR036388">
    <property type="entry name" value="WH-like_DNA-bd_sf"/>
</dbReference>
<proteinExistence type="predicted"/>